<keyword evidence="4 5" id="KW-0720">Serine protease</keyword>
<keyword evidence="8" id="KW-1185">Reference proteome</keyword>
<dbReference type="InterPro" id="IPR015500">
    <property type="entry name" value="Peptidase_S8_subtilisin-rel"/>
</dbReference>
<dbReference type="GO" id="GO:0006508">
    <property type="term" value="P:proteolysis"/>
    <property type="evidence" value="ECO:0007669"/>
    <property type="project" value="UniProtKB-KW"/>
</dbReference>
<dbReference type="EMBL" id="FONV01000009">
    <property type="protein sequence ID" value="SFF34848.1"/>
    <property type="molecule type" value="Genomic_DNA"/>
</dbReference>
<evidence type="ECO:0000313" key="7">
    <source>
        <dbReference type="EMBL" id="SFF34848.1"/>
    </source>
</evidence>
<accession>A0A1I2HZH9</accession>
<dbReference type="Pfam" id="PF01833">
    <property type="entry name" value="TIG"/>
    <property type="match status" value="2"/>
</dbReference>
<feature type="domain" description="IPT/TIG" evidence="6">
    <location>
        <begin position="474"/>
        <end position="568"/>
    </location>
</feature>
<feature type="domain" description="IPT/TIG" evidence="6">
    <location>
        <begin position="386"/>
        <end position="473"/>
    </location>
</feature>
<dbReference type="GO" id="GO:0004252">
    <property type="term" value="F:serine-type endopeptidase activity"/>
    <property type="evidence" value="ECO:0007669"/>
    <property type="project" value="UniProtKB-UniRule"/>
</dbReference>
<dbReference type="InterPro" id="IPR014756">
    <property type="entry name" value="Ig_E-set"/>
</dbReference>
<dbReference type="InterPro" id="IPR022398">
    <property type="entry name" value="Peptidase_S8_His-AS"/>
</dbReference>
<dbReference type="InterPro" id="IPR002909">
    <property type="entry name" value="IPT_dom"/>
</dbReference>
<dbReference type="PROSITE" id="PS51892">
    <property type="entry name" value="SUBTILASE"/>
    <property type="match status" value="1"/>
</dbReference>
<evidence type="ECO:0000256" key="2">
    <source>
        <dbReference type="ARBA" id="ARBA00022670"/>
    </source>
</evidence>
<dbReference type="OrthoDB" id="3298278at2"/>
<proteinExistence type="inferred from homology"/>
<name>A0A1I2HZH9_9ACTN</name>
<evidence type="ECO:0000259" key="6">
    <source>
        <dbReference type="SMART" id="SM00429"/>
    </source>
</evidence>
<evidence type="ECO:0000256" key="1">
    <source>
        <dbReference type="ARBA" id="ARBA00011073"/>
    </source>
</evidence>
<dbReference type="PANTHER" id="PTHR43806">
    <property type="entry name" value="PEPTIDASE S8"/>
    <property type="match status" value="1"/>
</dbReference>
<dbReference type="AlphaFoldDB" id="A0A1I2HZH9"/>
<dbReference type="PANTHER" id="PTHR43806:SF11">
    <property type="entry name" value="CEREVISIN-RELATED"/>
    <property type="match status" value="1"/>
</dbReference>
<dbReference type="STRING" id="35752.SAMN05421541_10975"/>
<evidence type="ECO:0000256" key="3">
    <source>
        <dbReference type="ARBA" id="ARBA00022801"/>
    </source>
</evidence>
<reference evidence="7 8" key="1">
    <citation type="submission" date="2016-10" db="EMBL/GenBank/DDBJ databases">
        <authorList>
            <person name="de Groot N.N."/>
        </authorList>
    </citation>
    <scope>NUCLEOTIDE SEQUENCE [LARGE SCALE GENOMIC DNA]</scope>
    <source>
        <strain evidence="7 8">DSM 43019</strain>
    </source>
</reference>
<keyword evidence="3 5" id="KW-0378">Hydrolase</keyword>
<gene>
    <name evidence="7" type="ORF">SAMN05421541_10975</name>
</gene>
<dbReference type="PROSITE" id="PS00137">
    <property type="entry name" value="SUBTILASE_HIS"/>
    <property type="match status" value="1"/>
</dbReference>
<dbReference type="Proteomes" id="UP000199645">
    <property type="component" value="Unassembled WGS sequence"/>
</dbReference>
<protein>
    <submittedName>
        <fullName evidence="7">Serine protease, subtilisin family</fullName>
    </submittedName>
</protein>
<dbReference type="Gene3D" id="2.60.40.10">
    <property type="entry name" value="Immunoglobulins"/>
    <property type="match status" value="4"/>
</dbReference>
<evidence type="ECO:0000313" key="8">
    <source>
        <dbReference type="Proteomes" id="UP000199645"/>
    </source>
</evidence>
<evidence type="ECO:0000256" key="5">
    <source>
        <dbReference type="PROSITE-ProRule" id="PRU01240"/>
    </source>
</evidence>
<dbReference type="PROSITE" id="PS00138">
    <property type="entry name" value="SUBTILASE_SER"/>
    <property type="match status" value="1"/>
</dbReference>
<feature type="domain" description="IPT/TIG" evidence="6">
    <location>
        <begin position="749"/>
        <end position="835"/>
    </location>
</feature>
<dbReference type="SUPFAM" id="SSF52743">
    <property type="entry name" value="Subtilisin-like"/>
    <property type="match status" value="1"/>
</dbReference>
<feature type="active site" description="Charge relay system" evidence="5">
    <location>
        <position position="127"/>
    </location>
</feature>
<feature type="active site" description="Charge relay system" evidence="5">
    <location>
        <position position="159"/>
    </location>
</feature>
<dbReference type="GO" id="GO:0005975">
    <property type="term" value="P:carbohydrate metabolic process"/>
    <property type="evidence" value="ECO:0007669"/>
    <property type="project" value="UniProtKB-ARBA"/>
</dbReference>
<dbReference type="Pfam" id="PF00082">
    <property type="entry name" value="Peptidase_S8"/>
    <property type="match status" value="1"/>
</dbReference>
<dbReference type="InterPro" id="IPR050131">
    <property type="entry name" value="Peptidase_S8_subtilisin-like"/>
</dbReference>
<dbReference type="SMART" id="SM00429">
    <property type="entry name" value="IPT"/>
    <property type="match status" value="3"/>
</dbReference>
<comment type="similarity">
    <text evidence="1 5">Belongs to the peptidase S8 family.</text>
</comment>
<dbReference type="InterPro" id="IPR013783">
    <property type="entry name" value="Ig-like_fold"/>
</dbReference>
<organism evidence="7 8">
    <name type="scientific">Actinoplanes philippinensis</name>
    <dbReference type="NCBI Taxonomy" id="35752"/>
    <lineage>
        <taxon>Bacteria</taxon>
        <taxon>Bacillati</taxon>
        <taxon>Actinomycetota</taxon>
        <taxon>Actinomycetes</taxon>
        <taxon>Micromonosporales</taxon>
        <taxon>Micromonosporaceae</taxon>
        <taxon>Actinoplanes</taxon>
    </lineage>
</organism>
<dbReference type="SUPFAM" id="SSF81296">
    <property type="entry name" value="E set domains"/>
    <property type="match status" value="2"/>
</dbReference>
<dbReference type="Gene3D" id="3.40.50.200">
    <property type="entry name" value="Peptidase S8/S53 domain"/>
    <property type="match status" value="1"/>
</dbReference>
<dbReference type="CDD" id="cd00102">
    <property type="entry name" value="IPT"/>
    <property type="match status" value="2"/>
</dbReference>
<feature type="active site" description="Charge relay system" evidence="5">
    <location>
        <position position="313"/>
    </location>
</feature>
<dbReference type="InterPro" id="IPR023828">
    <property type="entry name" value="Peptidase_S8_Ser-AS"/>
</dbReference>
<evidence type="ECO:0000256" key="4">
    <source>
        <dbReference type="ARBA" id="ARBA00022825"/>
    </source>
</evidence>
<dbReference type="InterPro" id="IPR036852">
    <property type="entry name" value="Peptidase_S8/S53_dom_sf"/>
</dbReference>
<dbReference type="PRINTS" id="PR00723">
    <property type="entry name" value="SUBTILISIN"/>
</dbReference>
<dbReference type="InterPro" id="IPR000209">
    <property type="entry name" value="Peptidase_S8/S53_dom"/>
</dbReference>
<keyword evidence="2 5" id="KW-0645">Protease</keyword>
<sequence length="838" mass="80614">MVRGVINKNRARRAAGIVVAATAAGAVGVAGPGASAATAGGSPATPASLGVAGLAAPLSGAEVPLSASAKAILAGHGIAVDGTSPQATITATGADTYRNQQWGFDAIDAPAANTVSTGENVVVAVIDTGVARVSEFGSRVLPGTDLIASGDGTNDLDGHGTGVASIIAATTNNAWGIAGIAPNVKILPVRVCAPGGCPLDAVAAGIIWAVDHGAQVINLSLGGVGTPALESAITYAEGAGVPVAASTGNSAKDGNPVLYPGGYDSVVGTGAVNNTRARADFSEFGPQVDVVAPGVGIAMAYPAEKFVLGSGTSQAAPHVAAAMALAKSVKPSVTPAQLRAAIAASAVDLGVAGRDDQFGAGLLNAAGLLKALGAAAAPAPGPSVPAPVVSAVTPVSGSTGGGTLVTITGSGFTSVDASNPAAVRFGSTPAASFTVTSNTAITAIAPAGADAQQITVTNGAGASVNTKVTFTYRAPLGASFTSTAVPLTGGTVIPVTVTGGTAGATAAAFAGERITARVGGVAATVAWVDATHLKVTAPASTRSAALRMQLVHDGVAGPESESAVQYGPAVTAVAPQIVNGGGGTTVKITGAGFAGVDASDPAAVRFGDLNAQSFTVVNATTITAVTPAGLSGPVPVRVTTGGGSSAATVAATVRARAPLGFTVADGTVAKASGGTVVTLTVTGGTVGATPKEFAAESISLLLGTTRISPVWVDATHLKATLPPSATAVTLDLVIVHDTVTGPATPITYVPVVTGLSANTDTTAGGRKVVVRVAGAGSGPAGFRFGDTPAVCTAQAAGAWSCTVPAVSSAGPTWVSFTTASGAVSRFTAAAAFSYTDLD</sequence>